<reference evidence="4 5" key="1">
    <citation type="submission" date="2019-04" db="EMBL/GenBank/DDBJ databases">
        <authorList>
            <consortium name="DOE Joint Genome Institute"/>
            <person name="Mondo S."/>
            <person name="Kjaerbolling I."/>
            <person name="Vesth T."/>
            <person name="Frisvad J.C."/>
            <person name="Nybo J.L."/>
            <person name="Theobald S."/>
            <person name="Kildgaard S."/>
            <person name="Isbrandt T."/>
            <person name="Kuo A."/>
            <person name="Sato A."/>
            <person name="Lyhne E.K."/>
            <person name="Kogle M.E."/>
            <person name="Wiebenga A."/>
            <person name="Kun R.S."/>
            <person name="Lubbers R.J."/>
            <person name="Makela M.R."/>
            <person name="Barry K."/>
            <person name="Chovatia M."/>
            <person name="Clum A."/>
            <person name="Daum C."/>
            <person name="Haridas S."/>
            <person name="He G."/>
            <person name="LaButti K."/>
            <person name="Lipzen A."/>
            <person name="Riley R."/>
            <person name="Salamov A."/>
            <person name="Simmons B.A."/>
            <person name="Magnuson J.K."/>
            <person name="Henrissat B."/>
            <person name="Mortensen U.H."/>
            <person name="Larsen T.O."/>
            <person name="Devries R.P."/>
            <person name="Grigoriev I.V."/>
            <person name="Machida M."/>
            <person name="Baker S.E."/>
            <person name="Andersen M.R."/>
            <person name="Cantor M.N."/>
            <person name="Hua S.X."/>
        </authorList>
    </citation>
    <scope>NUCLEOTIDE SEQUENCE [LARGE SCALE GENOMIC DNA]</scope>
    <source>
        <strain evidence="4 5">CBS 119388</strain>
    </source>
</reference>
<feature type="domain" description="Tr-type G" evidence="3">
    <location>
        <begin position="3"/>
        <end position="230"/>
    </location>
</feature>
<gene>
    <name evidence="4" type="ORF">BDV37DRAFT_281108</name>
</gene>
<dbReference type="PRINTS" id="PR00315">
    <property type="entry name" value="ELONGATNFCT"/>
</dbReference>
<keyword evidence="4" id="KW-0378">Hydrolase</keyword>
<evidence type="ECO:0000256" key="2">
    <source>
        <dbReference type="ARBA" id="ARBA00023134"/>
    </source>
</evidence>
<dbReference type="Proteomes" id="UP000325579">
    <property type="component" value="Unassembled WGS sequence"/>
</dbReference>
<protein>
    <submittedName>
        <fullName evidence="4">P-loop containing nucleoside triphosphate hydrolase protein</fullName>
    </submittedName>
</protein>
<dbReference type="InterPro" id="IPR027417">
    <property type="entry name" value="P-loop_NTPase"/>
</dbReference>
<name>A0A5N7DIE0_9EURO</name>
<dbReference type="GO" id="GO:0005525">
    <property type="term" value="F:GTP binding"/>
    <property type="evidence" value="ECO:0007669"/>
    <property type="project" value="UniProtKB-KW"/>
</dbReference>
<keyword evidence="2" id="KW-0342">GTP-binding</keyword>
<evidence type="ECO:0000259" key="3">
    <source>
        <dbReference type="Pfam" id="PF00009"/>
    </source>
</evidence>
<dbReference type="OrthoDB" id="342024at2759"/>
<dbReference type="PANTHER" id="PTHR23115">
    <property type="entry name" value="TRANSLATION FACTOR"/>
    <property type="match status" value="1"/>
</dbReference>
<dbReference type="AlphaFoldDB" id="A0A5N7DIE0"/>
<sequence length="238" mass="26656">MTKTHLNIVVIGNAGSGKSMTIGYLISKEGQYEGLDQLIQEHVAATRYCSAKDYAMAINEYASEQNEDPDAISSWNMETPKYTTTFYEIPDLDSFHYNVSTGIIPADCAILVISAWTGEALGESENDQTIRFAECAHELGIPQIAVAISKMDTTRWSEDRFNEVLKETSNSLKRKSLYNPRCVSYVPISATHGDNMMEESPNLPWFKGWTKQTRDGVIKGKTILDAIDGFEPPVRRRN</sequence>
<keyword evidence="5" id="KW-1185">Reference proteome</keyword>
<keyword evidence="1" id="KW-0547">Nucleotide-binding</keyword>
<dbReference type="GO" id="GO:0003924">
    <property type="term" value="F:GTPase activity"/>
    <property type="evidence" value="ECO:0007669"/>
    <property type="project" value="InterPro"/>
</dbReference>
<dbReference type="InterPro" id="IPR000795">
    <property type="entry name" value="T_Tr_GTP-bd_dom"/>
</dbReference>
<evidence type="ECO:0000256" key="1">
    <source>
        <dbReference type="ARBA" id="ARBA00022741"/>
    </source>
</evidence>
<dbReference type="Gene3D" id="3.40.50.300">
    <property type="entry name" value="P-loop containing nucleotide triphosphate hydrolases"/>
    <property type="match status" value="1"/>
</dbReference>
<dbReference type="Pfam" id="PF00009">
    <property type="entry name" value="GTP_EFTU"/>
    <property type="match status" value="1"/>
</dbReference>
<accession>A0A5N7DIE0</accession>
<proteinExistence type="predicted"/>
<organism evidence="4 5">
    <name type="scientific">Aspergillus pseudonomiae</name>
    <dbReference type="NCBI Taxonomy" id="1506151"/>
    <lineage>
        <taxon>Eukaryota</taxon>
        <taxon>Fungi</taxon>
        <taxon>Dikarya</taxon>
        <taxon>Ascomycota</taxon>
        <taxon>Pezizomycotina</taxon>
        <taxon>Eurotiomycetes</taxon>
        <taxon>Eurotiomycetidae</taxon>
        <taxon>Eurotiales</taxon>
        <taxon>Aspergillaceae</taxon>
        <taxon>Aspergillus</taxon>
        <taxon>Aspergillus subgen. Circumdati</taxon>
    </lineage>
</organism>
<dbReference type="RefSeq" id="XP_031943516.1">
    <property type="nucleotide sequence ID" value="XM_032086747.1"/>
</dbReference>
<dbReference type="EMBL" id="ML736755">
    <property type="protein sequence ID" value="KAE8406197.1"/>
    <property type="molecule type" value="Genomic_DNA"/>
</dbReference>
<evidence type="ECO:0000313" key="4">
    <source>
        <dbReference type="EMBL" id="KAE8406197.1"/>
    </source>
</evidence>
<evidence type="ECO:0000313" key="5">
    <source>
        <dbReference type="Proteomes" id="UP000325579"/>
    </source>
</evidence>
<dbReference type="InterPro" id="IPR050100">
    <property type="entry name" value="TRAFAC_GTPase_members"/>
</dbReference>
<dbReference type="GeneID" id="43671438"/>
<dbReference type="SUPFAM" id="SSF52540">
    <property type="entry name" value="P-loop containing nucleoside triphosphate hydrolases"/>
    <property type="match status" value="1"/>
</dbReference>